<dbReference type="GO" id="GO:0051536">
    <property type="term" value="F:iron-sulfur cluster binding"/>
    <property type="evidence" value="ECO:0007669"/>
    <property type="project" value="UniProtKB-KW"/>
</dbReference>
<protein>
    <submittedName>
        <fullName evidence="6">Radical SAM superfamily enzyme, MoaA/NifB/PqqE/SkfB family</fullName>
    </submittedName>
</protein>
<dbReference type="RefSeq" id="WP_073340122.1">
    <property type="nucleotide sequence ID" value="NZ_FQXM01000027.1"/>
</dbReference>
<dbReference type="CDD" id="cd21128">
    <property type="entry name" value="SPASM_rSAM"/>
    <property type="match status" value="1"/>
</dbReference>
<dbReference type="SFLD" id="SFLDG01067">
    <property type="entry name" value="SPASM/twitch_domain_containing"/>
    <property type="match status" value="1"/>
</dbReference>
<keyword evidence="7" id="KW-1185">Reference proteome</keyword>
<feature type="domain" description="Radical SAM core" evidence="5">
    <location>
        <begin position="108"/>
        <end position="322"/>
    </location>
</feature>
<evidence type="ECO:0000256" key="4">
    <source>
        <dbReference type="ARBA" id="ARBA00023014"/>
    </source>
</evidence>
<evidence type="ECO:0000259" key="5">
    <source>
        <dbReference type="PROSITE" id="PS51918"/>
    </source>
</evidence>
<accession>A0A1M5XC74</accession>
<keyword evidence="3" id="KW-0408">Iron</keyword>
<dbReference type="PANTHER" id="PTHR43524">
    <property type="entry name" value="RADICAL SAM SUPERFAMILY PROTEIN"/>
    <property type="match status" value="1"/>
</dbReference>
<dbReference type="InterPro" id="IPR058240">
    <property type="entry name" value="rSAM_sf"/>
</dbReference>
<gene>
    <name evidence="6" type="ORF">SAMN02745207_03541</name>
</gene>
<evidence type="ECO:0000256" key="1">
    <source>
        <dbReference type="ARBA" id="ARBA00022691"/>
    </source>
</evidence>
<dbReference type="PANTHER" id="PTHR43524:SF1">
    <property type="entry name" value="RADICAL SAM SUPERFAMILY PROTEIN"/>
    <property type="match status" value="1"/>
</dbReference>
<name>A0A1M5XC74_9CLOT</name>
<evidence type="ECO:0000313" key="7">
    <source>
        <dbReference type="Proteomes" id="UP000184447"/>
    </source>
</evidence>
<dbReference type="PROSITE" id="PS51918">
    <property type="entry name" value="RADICAL_SAM"/>
    <property type="match status" value="1"/>
</dbReference>
<dbReference type="CDD" id="cd01335">
    <property type="entry name" value="Radical_SAM"/>
    <property type="match status" value="1"/>
</dbReference>
<sequence length="460" mass="53137">MGVKSNIEKSIKQTFLKKAVDIIHKKPEENVDKLFELIKKVTKDKTQLDNIDTAYNYYKTDEATNKLVQNILKNTDKKCLEKFFINFLTNANWFGAIERAKYLENEDTKIPFTILLSPTMECNLRCNGCYAENMLNHSKINIEEVDRIVKEARELGIYYIIILGGEPFFYKELLGIYEKYNDVMFSPFTNGTLIDEITADRLQKCGNVFPMLSVEGSEKDTDERRGKGVYKKVMRAMDILNEKGILFGVSTAVTSTNINSVLSDEFVEKLINKGSKMNWYFLFMPVGGETSDFSMMLTAEQRAYLGKRTKEIRETKPYFTIDFFNDAPYVGGCIAGKYYCHINVNEDVEPCVFAHFSNKNIKGVPLIEAFRDPFFKEIRHRQPYDKNMLRPCMMIDNPQVVKEICEKVGAKPTNKGGVKMLKDKDFNKKLDNIANEWKPYADREWKKVFNEKGNDKLSKG</sequence>
<dbReference type="SUPFAM" id="SSF102114">
    <property type="entry name" value="Radical SAM enzymes"/>
    <property type="match status" value="1"/>
</dbReference>
<dbReference type="STRING" id="1121316.SAMN02745207_03541"/>
<dbReference type="SFLD" id="SFLDS00029">
    <property type="entry name" value="Radical_SAM"/>
    <property type="match status" value="1"/>
</dbReference>
<dbReference type="InterPro" id="IPR013785">
    <property type="entry name" value="Aldolase_TIM"/>
</dbReference>
<reference evidence="6 7" key="1">
    <citation type="submission" date="2016-11" db="EMBL/GenBank/DDBJ databases">
        <authorList>
            <person name="Jaros S."/>
            <person name="Januszkiewicz K."/>
            <person name="Wedrychowicz H."/>
        </authorList>
    </citation>
    <scope>NUCLEOTIDE SEQUENCE [LARGE SCALE GENOMIC DNA]</scope>
    <source>
        <strain evidence="6 7">DSM 8605</strain>
    </source>
</reference>
<dbReference type="EMBL" id="FQXM01000027">
    <property type="protein sequence ID" value="SHH97467.1"/>
    <property type="molecule type" value="Genomic_DNA"/>
</dbReference>
<keyword evidence="1" id="KW-0949">S-adenosyl-L-methionine</keyword>
<dbReference type="InterPro" id="IPR007197">
    <property type="entry name" value="rSAM"/>
</dbReference>
<evidence type="ECO:0000313" key="6">
    <source>
        <dbReference type="EMBL" id="SHH97467.1"/>
    </source>
</evidence>
<organism evidence="6 7">
    <name type="scientific">Clostridium grantii DSM 8605</name>
    <dbReference type="NCBI Taxonomy" id="1121316"/>
    <lineage>
        <taxon>Bacteria</taxon>
        <taxon>Bacillati</taxon>
        <taxon>Bacillota</taxon>
        <taxon>Clostridia</taxon>
        <taxon>Eubacteriales</taxon>
        <taxon>Clostridiaceae</taxon>
        <taxon>Clostridium</taxon>
    </lineage>
</organism>
<keyword evidence="2" id="KW-0479">Metal-binding</keyword>
<evidence type="ECO:0000256" key="3">
    <source>
        <dbReference type="ARBA" id="ARBA00023004"/>
    </source>
</evidence>
<keyword evidence="4" id="KW-0411">Iron-sulfur</keyword>
<proteinExistence type="predicted"/>
<evidence type="ECO:0000256" key="2">
    <source>
        <dbReference type="ARBA" id="ARBA00022723"/>
    </source>
</evidence>
<dbReference type="AlphaFoldDB" id="A0A1M5XC74"/>
<dbReference type="Gene3D" id="3.20.20.70">
    <property type="entry name" value="Aldolase class I"/>
    <property type="match status" value="1"/>
</dbReference>
<dbReference type="GO" id="GO:0046872">
    <property type="term" value="F:metal ion binding"/>
    <property type="evidence" value="ECO:0007669"/>
    <property type="project" value="UniProtKB-KW"/>
</dbReference>
<dbReference type="GO" id="GO:0003824">
    <property type="term" value="F:catalytic activity"/>
    <property type="evidence" value="ECO:0007669"/>
    <property type="project" value="InterPro"/>
</dbReference>
<dbReference type="Proteomes" id="UP000184447">
    <property type="component" value="Unassembled WGS sequence"/>
</dbReference>
<dbReference type="Pfam" id="PF04055">
    <property type="entry name" value="Radical_SAM"/>
    <property type="match status" value="1"/>
</dbReference>
<dbReference type="OrthoDB" id="9782387at2"/>